<dbReference type="Proteomes" id="UP000789525">
    <property type="component" value="Unassembled WGS sequence"/>
</dbReference>
<name>A0ACA9MFJ9_9GLOM</name>
<keyword evidence="2" id="KW-1185">Reference proteome</keyword>
<evidence type="ECO:0000313" key="2">
    <source>
        <dbReference type="Proteomes" id="UP000789525"/>
    </source>
</evidence>
<sequence length="286" mass="31664">MDVDEILQARKSLSKALKDEKISVVLDIMNNLNERAIVTKELLKTTEIGVFIGKQRMHKNAEVAKLAKEIVKKWKTAVGSSDSPSPRPNGINGNSVKADSSDNKSTIKPSTPKENGKKPPKPINNSKPLQRESSQSSISSPTTPSAPDSERSFESDGVKATTNNPVRDKCVSLVYNALVTDSNVDASIILSRAIKIEQTIHNQFEGKAERNYRDKLRSLILNLKDKSNPNLRKRVVSGELTVEMFCTMSKEEMVSEDRKARNNEIRQANLFKARGAGQIQAETDAF</sequence>
<reference evidence="1" key="1">
    <citation type="submission" date="2021-06" db="EMBL/GenBank/DDBJ databases">
        <authorList>
            <person name="Kallberg Y."/>
            <person name="Tangrot J."/>
            <person name="Rosling A."/>
        </authorList>
    </citation>
    <scope>NUCLEOTIDE SEQUENCE</scope>
    <source>
        <strain evidence="1">CL356</strain>
    </source>
</reference>
<comment type="caution">
    <text evidence="1">The sequence shown here is derived from an EMBL/GenBank/DDBJ whole genome shotgun (WGS) entry which is preliminary data.</text>
</comment>
<protein>
    <submittedName>
        <fullName evidence="1">1482_t:CDS:1</fullName>
    </submittedName>
</protein>
<evidence type="ECO:0000313" key="1">
    <source>
        <dbReference type="EMBL" id="CAG8582541.1"/>
    </source>
</evidence>
<accession>A0ACA9MFJ9</accession>
<organism evidence="1 2">
    <name type="scientific">Acaulospora colombiana</name>
    <dbReference type="NCBI Taxonomy" id="27376"/>
    <lineage>
        <taxon>Eukaryota</taxon>
        <taxon>Fungi</taxon>
        <taxon>Fungi incertae sedis</taxon>
        <taxon>Mucoromycota</taxon>
        <taxon>Glomeromycotina</taxon>
        <taxon>Glomeromycetes</taxon>
        <taxon>Diversisporales</taxon>
        <taxon>Acaulosporaceae</taxon>
        <taxon>Acaulospora</taxon>
    </lineage>
</organism>
<dbReference type="EMBL" id="CAJVPT010011860">
    <property type="protein sequence ID" value="CAG8582541.1"/>
    <property type="molecule type" value="Genomic_DNA"/>
</dbReference>
<proteinExistence type="predicted"/>
<gene>
    <name evidence="1" type="ORF">ACOLOM_LOCUS6018</name>
</gene>
<feature type="non-terminal residue" evidence="1">
    <location>
        <position position="286"/>
    </location>
</feature>